<keyword evidence="4" id="KW-1185">Reference proteome</keyword>
<evidence type="ECO:0000256" key="1">
    <source>
        <dbReference type="SAM" id="Phobius"/>
    </source>
</evidence>
<reference evidence="2" key="2">
    <citation type="submission" date="2021-02" db="EMBL/GenBank/DDBJ databases">
        <authorList>
            <person name="Han P."/>
        </authorList>
    </citation>
    <scope>NUCLEOTIDE SEQUENCE</scope>
    <source>
        <strain evidence="2">Nitrosomonas nitrosa 18-3D</strain>
    </source>
</reference>
<gene>
    <name evidence="2" type="ORF">NMYAN_130072</name>
    <name evidence="3" type="ORF">SAMN05421880_10769</name>
</gene>
<dbReference type="Proteomes" id="UP000601736">
    <property type="component" value="Unassembled WGS sequence"/>
</dbReference>
<accession>A0A1I4ND72</accession>
<organism evidence="3 4">
    <name type="scientific">Nitrosomonas nitrosa</name>
    <dbReference type="NCBI Taxonomy" id="52442"/>
    <lineage>
        <taxon>Bacteria</taxon>
        <taxon>Pseudomonadati</taxon>
        <taxon>Pseudomonadota</taxon>
        <taxon>Betaproteobacteria</taxon>
        <taxon>Nitrosomonadales</taxon>
        <taxon>Nitrosomonadaceae</taxon>
        <taxon>Nitrosomonas</taxon>
    </lineage>
</organism>
<dbReference type="AlphaFoldDB" id="A0A1I4ND72"/>
<dbReference type="Proteomes" id="UP000199561">
    <property type="component" value="Unassembled WGS sequence"/>
</dbReference>
<sequence>MFDAEATMLNTGLYLLLIHCLFIALIEVIVIWRSSGQTHRTPFPEIVPNDLQI</sequence>
<name>A0A1I4ND72_9PROT</name>
<reference evidence="3 4" key="1">
    <citation type="submission" date="2016-10" db="EMBL/GenBank/DDBJ databases">
        <authorList>
            <person name="de Groot N.N."/>
        </authorList>
    </citation>
    <scope>NUCLEOTIDE SEQUENCE [LARGE SCALE GENOMIC DNA]</scope>
    <source>
        <strain evidence="3 4">Nm146</strain>
    </source>
</reference>
<proteinExistence type="predicted"/>
<dbReference type="EMBL" id="FOUF01000007">
    <property type="protein sequence ID" value="SFM13448.1"/>
    <property type="molecule type" value="Genomic_DNA"/>
</dbReference>
<protein>
    <submittedName>
        <fullName evidence="3">Uncharacterized protein</fullName>
    </submittedName>
</protein>
<keyword evidence="1" id="KW-0472">Membrane</keyword>
<keyword evidence="1" id="KW-1133">Transmembrane helix</keyword>
<feature type="transmembrane region" description="Helical" evidence="1">
    <location>
        <begin position="12"/>
        <end position="32"/>
    </location>
</feature>
<dbReference type="EMBL" id="CAJNAP010000005">
    <property type="protein sequence ID" value="CAE6494511.1"/>
    <property type="molecule type" value="Genomic_DNA"/>
</dbReference>
<keyword evidence="1" id="KW-0812">Transmembrane</keyword>
<evidence type="ECO:0000313" key="3">
    <source>
        <dbReference type="EMBL" id="SFM13448.1"/>
    </source>
</evidence>
<evidence type="ECO:0000313" key="4">
    <source>
        <dbReference type="Proteomes" id="UP000199561"/>
    </source>
</evidence>
<evidence type="ECO:0000313" key="2">
    <source>
        <dbReference type="EMBL" id="CAE6494511.1"/>
    </source>
</evidence>